<dbReference type="Proteomes" id="UP001595793">
    <property type="component" value="Unassembled WGS sequence"/>
</dbReference>
<feature type="chain" id="PRO_5046163168" evidence="2">
    <location>
        <begin position="30"/>
        <end position="351"/>
    </location>
</feature>
<evidence type="ECO:0000256" key="1">
    <source>
        <dbReference type="ARBA" id="ARBA00009477"/>
    </source>
</evidence>
<proteinExistence type="inferred from homology"/>
<dbReference type="RefSeq" id="WP_290234313.1">
    <property type="nucleotide sequence ID" value="NZ_JAUFPZ010000002.1"/>
</dbReference>
<comment type="caution">
    <text evidence="5">The sequence shown here is derived from an EMBL/GenBank/DDBJ whole genome shotgun (WGS) entry which is preliminary data.</text>
</comment>
<keyword evidence="6" id="KW-1185">Reference proteome</keyword>
<accession>A0ABV8H5L9</accession>
<dbReference type="PANTHER" id="PTHR30469:SF15">
    <property type="entry name" value="HLYD FAMILY OF SECRETION PROTEINS"/>
    <property type="match status" value="1"/>
</dbReference>
<dbReference type="PANTHER" id="PTHR30469">
    <property type="entry name" value="MULTIDRUG RESISTANCE PROTEIN MDTA"/>
    <property type="match status" value="1"/>
</dbReference>
<keyword evidence="2" id="KW-0732">Signal</keyword>
<evidence type="ECO:0000256" key="2">
    <source>
        <dbReference type="SAM" id="SignalP"/>
    </source>
</evidence>
<gene>
    <name evidence="5" type="ORF">ACFOS1_08120</name>
</gene>
<sequence>MKLIFFLRKNSAYPLVVTMLLMISTLTSCNDSAQKKQEATAYRVSVQKVTGSKGSEQFNYSGNLEADNTVSLSFSVNGRVQAIYAEEGQHVNKGQLLASLEQTRYQSAFAVAEANYTRAEDQLKRSQDLFDLKSLPERDLVVTKANKAQAKANMNLAAKDLEDTKLVAPFTGIITKKVTESGAMQSPGSPAFILTKTNVMYATASISESDIAHVSIGDSVEVEIPALNEKRTSQVSILVPQADNYSRTFEVKVKLDNNDGAILPGMLSKLHINTGISQDRISIPTTSILKDTDNIAYVFLAQPNKTAIKKRITIERATGMNQVIISSGLQEGDLLITEGNSKLVDGSPIQY</sequence>
<evidence type="ECO:0000259" key="3">
    <source>
        <dbReference type="Pfam" id="PF25917"/>
    </source>
</evidence>
<dbReference type="EMBL" id="JBHSAS010000006">
    <property type="protein sequence ID" value="MFC4027367.1"/>
    <property type="molecule type" value="Genomic_DNA"/>
</dbReference>
<organism evidence="5 6">
    <name type="scientific">Zunongwangia endophytica</name>
    <dbReference type="NCBI Taxonomy" id="1808945"/>
    <lineage>
        <taxon>Bacteria</taxon>
        <taxon>Pseudomonadati</taxon>
        <taxon>Bacteroidota</taxon>
        <taxon>Flavobacteriia</taxon>
        <taxon>Flavobacteriales</taxon>
        <taxon>Flavobacteriaceae</taxon>
        <taxon>Zunongwangia</taxon>
    </lineage>
</organism>
<reference evidence="6" key="1">
    <citation type="journal article" date="2019" name="Int. J. Syst. Evol. Microbiol.">
        <title>The Global Catalogue of Microorganisms (GCM) 10K type strain sequencing project: providing services to taxonomists for standard genome sequencing and annotation.</title>
        <authorList>
            <consortium name="The Broad Institute Genomics Platform"/>
            <consortium name="The Broad Institute Genome Sequencing Center for Infectious Disease"/>
            <person name="Wu L."/>
            <person name="Ma J."/>
        </authorList>
    </citation>
    <scope>NUCLEOTIDE SEQUENCE [LARGE SCALE GENOMIC DNA]</scope>
    <source>
        <strain evidence="6">CECT 9128</strain>
    </source>
</reference>
<dbReference type="InterPro" id="IPR006143">
    <property type="entry name" value="RND_pump_MFP"/>
</dbReference>
<dbReference type="NCBIfam" id="TIGR01730">
    <property type="entry name" value="RND_mfp"/>
    <property type="match status" value="1"/>
</dbReference>
<dbReference type="Pfam" id="PF25954">
    <property type="entry name" value="Beta-barrel_RND_2"/>
    <property type="match status" value="1"/>
</dbReference>
<evidence type="ECO:0000313" key="5">
    <source>
        <dbReference type="EMBL" id="MFC4027367.1"/>
    </source>
</evidence>
<dbReference type="SUPFAM" id="SSF111369">
    <property type="entry name" value="HlyD-like secretion proteins"/>
    <property type="match status" value="1"/>
</dbReference>
<evidence type="ECO:0000259" key="4">
    <source>
        <dbReference type="Pfam" id="PF25954"/>
    </source>
</evidence>
<dbReference type="PROSITE" id="PS51257">
    <property type="entry name" value="PROKAR_LIPOPROTEIN"/>
    <property type="match status" value="1"/>
</dbReference>
<dbReference type="Pfam" id="PF25917">
    <property type="entry name" value="BSH_RND"/>
    <property type="match status" value="1"/>
</dbReference>
<feature type="signal peptide" evidence="2">
    <location>
        <begin position="1"/>
        <end position="29"/>
    </location>
</feature>
<name>A0ABV8H5L9_9FLAO</name>
<dbReference type="Gene3D" id="1.10.287.470">
    <property type="entry name" value="Helix hairpin bin"/>
    <property type="match status" value="1"/>
</dbReference>
<dbReference type="Gene3D" id="2.40.420.20">
    <property type="match status" value="1"/>
</dbReference>
<dbReference type="InterPro" id="IPR058792">
    <property type="entry name" value="Beta-barrel_RND_2"/>
</dbReference>
<dbReference type="Gene3D" id="2.40.30.170">
    <property type="match status" value="1"/>
</dbReference>
<feature type="domain" description="Multidrug resistance protein MdtA-like barrel-sandwich hybrid" evidence="3">
    <location>
        <begin position="68"/>
        <end position="195"/>
    </location>
</feature>
<feature type="domain" description="CusB-like beta-barrel" evidence="4">
    <location>
        <begin position="203"/>
        <end position="273"/>
    </location>
</feature>
<protein>
    <submittedName>
        <fullName evidence="5">Efflux RND transporter periplasmic adaptor subunit</fullName>
    </submittedName>
</protein>
<evidence type="ECO:0000313" key="6">
    <source>
        <dbReference type="Proteomes" id="UP001595793"/>
    </source>
</evidence>
<comment type="similarity">
    <text evidence="1">Belongs to the membrane fusion protein (MFP) (TC 8.A.1) family.</text>
</comment>
<dbReference type="Gene3D" id="2.40.50.100">
    <property type="match status" value="1"/>
</dbReference>
<dbReference type="InterPro" id="IPR058625">
    <property type="entry name" value="MdtA-like_BSH"/>
</dbReference>